<accession>A0A3P7P0W0</accession>
<gene>
    <name evidence="2" type="ORF">DILT_LOCUS9843</name>
</gene>
<proteinExistence type="predicted"/>
<evidence type="ECO:0000256" key="1">
    <source>
        <dbReference type="SAM" id="MobiDB-lite"/>
    </source>
</evidence>
<dbReference type="OrthoDB" id="6317483at2759"/>
<sequence>MVTLQNRYVLAIASLSAFPDYTKSVVYCEPGRAVINDSDAFFRIPSAAGSTWTKPAPSLPEALWQCRAAELDDRIFVVGECVSEFTTVRVAVFCPQMGVDKNNSLRLGGQWFLLSPESSPSWLSTNLVSHTGPQRYFEEFGTSLCFQPCSEEELENMKQEEEAVSEAVTNKTRESPVPEHSAASDNHDSAKRGKKDKPTTLPDSDPFSKWRWRPFCAPDKALDVCYAGVISVALSSGRQ</sequence>
<dbReference type="Proteomes" id="UP000281553">
    <property type="component" value="Unassembled WGS sequence"/>
</dbReference>
<dbReference type="AlphaFoldDB" id="A0A3P7P0W0"/>
<keyword evidence="3" id="KW-1185">Reference proteome</keyword>
<protein>
    <submittedName>
        <fullName evidence="2">Uncharacterized protein</fullName>
    </submittedName>
</protein>
<name>A0A3P7P0W0_DIBLA</name>
<reference evidence="2 3" key="1">
    <citation type="submission" date="2018-11" db="EMBL/GenBank/DDBJ databases">
        <authorList>
            <consortium name="Pathogen Informatics"/>
        </authorList>
    </citation>
    <scope>NUCLEOTIDE SEQUENCE [LARGE SCALE GENOMIC DNA]</scope>
</reference>
<evidence type="ECO:0000313" key="3">
    <source>
        <dbReference type="Proteomes" id="UP000281553"/>
    </source>
</evidence>
<evidence type="ECO:0000313" key="2">
    <source>
        <dbReference type="EMBL" id="VDN14012.1"/>
    </source>
</evidence>
<organism evidence="2 3">
    <name type="scientific">Dibothriocephalus latus</name>
    <name type="common">Fish tapeworm</name>
    <name type="synonym">Diphyllobothrium latum</name>
    <dbReference type="NCBI Taxonomy" id="60516"/>
    <lineage>
        <taxon>Eukaryota</taxon>
        <taxon>Metazoa</taxon>
        <taxon>Spiralia</taxon>
        <taxon>Lophotrochozoa</taxon>
        <taxon>Platyhelminthes</taxon>
        <taxon>Cestoda</taxon>
        <taxon>Eucestoda</taxon>
        <taxon>Diphyllobothriidea</taxon>
        <taxon>Diphyllobothriidae</taxon>
        <taxon>Dibothriocephalus</taxon>
    </lineage>
</organism>
<dbReference type="EMBL" id="UYRU01058013">
    <property type="protein sequence ID" value="VDN14012.1"/>
    <property type="molecule type" value="Genomic_DNA"/>
</dbReference>
<feature type="region of interest" description="Disordered" evidence="1">
    <location>
        <begin position="156"/>
        <end position="210"/>
    </location>
</feature>